<evidence type="ECO:0000313" key="1">
    <source>
        <dbReference type="EMBL" id="NCI49818.1"/>
    </source>
</evidence>
<keyword evidence="2" id="KW-1185">Reference proteome</keyword>
<reference evidence="1 2" key="1">
    <citation type="submission" date="2020-01" db="EMBL/GenBank/DDBJ databases">
        <title>Genome analysis.</title>
        <authorList>
            <person name="Wu S."/>
            <person name="Wang G."/>
        </authorList>
    </citation>
    <scope>NUCLEOTIDE SEQUENCE [LARGE SCALE GENOMIC DNA]</scope>
    <source>
        <strain evidence="1 2">SYL130</strain>
    </source>
</reference>
<dbReference type="EMBL" id="JAACJS010000011">
    <property type="protein sequence ID" value="NCI49818.1"/>
    <property type="molecule type" value="Genomic_DNA"/>
</dbReference>
<dbReference type="RefSeq" id="WP_161818125.1">
    <property type="nucleotide sequence ID" value="NZ_JAACJS010000011.1"/>
</dbReference>
<dbReference type="InterPro" id="IPR011250">
    <property type="entry name" value="OMP/PagP_B-barrel"/>
</dbReference>
<dbReference type="SUPFAM" id="SSF56925">
    <property type="entry name" value="OMPA-like"/>
    <property type="match status" value="1"/>
</dbReference>
<evidence type="ECO:0000313" key="2">
    <source>
        <dbReference type="Proteomes" id="UP000753802"/>
    </source>
</evidence>
<sequence length="202" mass="21821">MKATKAPDLSNSRFTHFFVFSLFFFTIPSTINAQLGKGNWLIGGNASFSNTSYTGSSVPNYNQSYLQISPAAGLFLGEKLAVGLRPGYSHVYTNTGSSKTSADIFNIGPFLRYYFLEAANRTNIFAEVGYLFESSKELGNPSSNSSGFNIMAGPVVFLNPNVGIEFTVGYKRMAYTGGGNMASNVVQVGAGIQVYLERSKSL</sequence>
<gene>
    <name evidence="1" type="ORF">GWC95_07790</name>
</gene>
<protein>
    <submittedName>
        <fullName evidence="1">Porin family protein</fullName>
    </submittedName>
</protein>
<proteinExistence type="predicted"/>
<dbReference type="Proteomes" id="UP000753802">
    <property type="component" value="Unassembled WGS sequence"/>
</dbReference>
<organism evidence="1 2">
    <name type="scientific">Sediminibacterium roseum</name>
    <dbReference type="NCBI Taxonomy" id="1978412"/>
    <lineage>
        <taxon>Bacteria</taxon>
        <taxon>Pseudomonadati</taxon>
        <taxon>Bacteroidota</taxon>
        <taxon>Chitinophagia</taxon>
        <taxon>Chitinophagales</taxon>
        <taxon>Chitinophagaceae</taxon>
        <taxon>Sediminibacterium</taxon>
    </lineage>
</organism>
<name>A0ABW9ZRU4_9BACT</name>
<comment type="caution">
    <text evidence="1">The sequence shown here is derived from an EMBL/GenBank/DDBJ whole genome shotgun (WGS) entry which is preliminary data.</text>
</comment>
<accession>A0ABW9ZRU4</accession>